<proteinExistence type="predicted"/>
<dbReference type="InterPro" id="IPR012495">
    <property type="entry name" value="TadE-like_dom"/>
</dbReference>
<keyword evidence="4" id="KW-1185">Reference proteome</keyword>
<evidence type="ECO:0000313" key="3">
    <source>
        <dbReference type="EMBL" id="MBK0420229.1"/>
    </source>
</evidence>
<dbReference type="EMBL" id="JAEHOH010000023">
    <property type="protein sequence ID" value="MBK0420229.1"/>
    <property type="molecule type" value="Genomic_DNA"/>
</dbReference>
<protein>
    <submittedName>
        <fullName evidence="3">Pilus assembly protein</fullName>
    </submittedName>
</protein>
<reference evidence="3" key="1">
    <citation type="submission" date="2020-12" db="EMBL/GenBank/DDBJ databases">
        <title>Leucobacter sp. CAS1, isolated from Chromium sludge.</title>
        <authorList>
            <person name="Xu Z."/>
        </authorList>
    </citation>
    <scope>NUCLEOTIDE SEQUENCE</scope>
    <source>
        <strain evidence="3">CSA1</strain>
    </source>
</reference>
<evidence type="ECO:0000256" key="1">
    <source>
        <dbReference type="SAM" id="Phobius"/>
    </source>
</evidence>
<dbReference type="Proteomes" id="UP000608530">
    <property type="component" value="Unassembled WGS sequence"/>
</dbReference>
<sequence>MDDERGAVTAEFAIVLPAVLLVLGLVIGGILLAAHRVVLTSAAADLARLEARGDAELAAARLSELGGGIRADRESIGGLLCVTLGSRPGGGALAVVEITARGCAARSDAGRGEE</sequence>
<name>A0A934UV57_9MICO</name>
<keyword evidence="1" id="KW-0812">Transmembrane</keyword>
<evidence type="ECO:0000313" key="4">
    <source>
        <dbReference type="Proteomes" id="UP000608530"/>
    </source>
</evidence>
<dbReference type="AlphaFoldDB" id="A0A934UV57"/>
<evidence type="ECO:0000259" key="2">
    <source>
        <dbReference type="Pfam" id="PF07811"/>
    </source>
</evidence>
<feature type="domain" description="TadE-like" evidence="2">
    <location>
        <begin position="6"/>
        <end position="48"/>
    </location>
</feature>
<dbReference type="RefSeq" id="WP_200116372.1">
    <property type="nucleotide sequence ID" value="NZ_JAEHOH010000023.1"/>
</dbReference>
<keyword evidence="1" id="KW-1133">Transmembrane helix</keyword>
<feature type="transmembrane region" description="Helical" evidence="1">
    <location>
        <begin position="12"/>
        <end position="34"/>
    </location>
</feature>
<dbReference type="Pfam" id="PF07811">
    <property type="entry name" value="TadE"/>
    <property type="match status" value="1"/>
</dbReference>
<accession>A0A934UV57</accession>
<gene>
    <name evidence="3" type="ORF">JD276_14430</name>
</gene>
<comment type="caution">
    <text evidence="3">The sequence shown here is derived from an EMBL/GenBank/DDBJ whole genome shotgun (WGS) entry which is preliminary data.</text>
</comment>
<keyword evidence="1" id="KW-0472">Membrane</keyword>
<organism evidence="3 4">
    <name type="scientific">Leucobacter chromiisoli</name>
    <dbReference type="NCBI Taxonomy" id="2796471"/>
    <lineage>
        <taxon>Bacteria</taxon>
        <taxon>Bacillati</taxon>
        <taxon>Actinomycetota</taxon>
        <taxon>Actinomycetes</taxon>
        <taxon>Micrococcales</taxon>
        <taxon>Microbacteriaceae</taxon>
        <taxon>Leucobacter</taxon>
    </lineage>
</organism>